<gene>
    <name evidence="2" type="ORF">ACFOWZ_10795</name>
</gene>
<keyword evidence="3" id="KW-1185">Reference proteome</keyword>
<organism evidence="2 3">
    <name type="scientific">Lentzea rhizosphaerae</name>
    <dbReference type="NCBI Taxonomy" id="2041025"/>
    <lineage>
        <taxon>Bacteria</taxon>
        <taxon>Bacillati</taxon>
        <taxon>Actinomycetota</taxon>
        <taxon>Actinomycetes</taxon>
        <taxon>Pseudonocardiales</taxon>
        <taxon>Pseudonocardiaceae</taxon>
        <taxon>Lentzea</taxon>
    </lineage>
</organism>
<evidence type="ECO:0000256" key="1">
    <source>
        <dbReference type="ARBA" id="ARBA00009981"/>
    </source>
</evidence>
<comment type="similarity">
    <text evidence="1">Belongs to the phD/YefM antitoxin family.</text>
</comment>
<name>A0ABV8BR08_9PSEU</name>
<sequence length="106" mass="11176">MTALHEARELTVTEAAKRGVAGLVADAEQSGPVVVTRHGHRAAAVVSMSHLREIDEAAADLRDLALVLARSAVDSGRRTSFDDVLTAFGHTRESLAAVEDDDSLDG</sequence>
<dbReference type="Proteomes" id="UP001595690">
    <property type="component" value="Unassembled WGS sequence"/>
</dbReference>
<dbReference type="SUPFAM" id="SSF143120">
    <property type="entry name" value="YefM-like"/>
    <property type="match status" value="1"/>
</dbReference>
<dbReference type="EMBL" id="JBHRZI010000011">
    <property type="protein sequence ID" value="MFC3891964.1"/>
    <property type="molecule type" value="Genomic_DNA"/>
</dbReference>
<dbReference type="RefSeq" id="WP_382371636.1">
    <property type="nucleotide sequence ID" value="NZ_JBHRZI010000011.1"/>
</dbReference>
<evidence type="ECO:0000313" key="2">
    <source>
        <dbReference type="EMBL" id="MFC3891964.1"/>
    </source>
</evidence>
<dbReference type="InterPro" id="IPR036165">
    <property type="entry name" value="YefM-like_sf"/>
</dbReference>
<dbReference type="NCBIfam" id="TIGR01552">
    <property type="entry name" value="phd_fam"/>
    <property type="match status" value="1"/>
</dbReference>
<dbReference type="Gene3D" id="3.40.1620.10">
    <property type="entry name" value="YefM-like domain"/>
    <property type="match status" value="1"/>
</dbReference>
<protein>
    <submittedName>
        <fullName evidence="2">Type II toxin-antitoxin system prevent-host-death family antitoxin</fullName>
    </submittedName>
</protein>
<comment type="caution">
    <text evidence="2">The sequence shown here is derived from an EMBL/GenBank/DDBJ whole genome shotgun (WGS) entry which is preliminary data.</text>
</comment>
<proteinExistence type="inferred from homology"/>
<evidence type="ECO:0000313" key="3">
    <source>
        <dbReference type="Proteomes" id="UP001595690"/>
    </source>
</evidence>
<reference evidence="3" key="1">
    <citation type="journal article" date="2019" name="Int. J. Syst. Evol. Microbiol.">
        <title>The Global Catalogue of Microorganisms (GCM) 10K type strain sequencing project: providing services to taxonomists for standard genome sequencing and annotation.</title>
        <authorList>
            <consortium name="The Broad Institute Genomics Platform"/>
            <consortium name="The Broad Institute Genome Sequencing Center for Infectious Disease"/>
            <person name="Wu L."/>
            <person name="Ma J."/>
        </authorList>
    </citation>
    <scope>NUCLEOTIDE SEQUENCE [LARGE SCALE GENOMIC DNA]</scope>
    <source>
        <strain evidence="3">CGMCC 4.7405</strain>
    </source>
</reference>
<accession>A0ABV8BR08</accession>